<sequence>MIETPDHFGETVRALGRFGVGAAGTPTFTNVTANGGSYGLYVAQSASATVSGCTFRNNTNTGVYVGPSGAAATTTVSGCLIQGSGTYGVRLGASSGATSTVNLTNNTIHGNGTYGVYISASTGASSTANVKNSNVTGLTGSGQQYGIYRVTGSGSTTATTTYSNVWGNSLGNYTNASEGTGCISANPLYASIPTNMRLTSNSPSRFAGDAGGDLGPLDYVNDATPGYHGTLWVNTTLTAAGSRNWYGVVLPEESKGATLTNVNLQYASYAVRSAAAGAALSLTNVSSDTSNYGYYLTAGTPTLKNPTANNGSYGMYVAGLR</sequence>
<evidence type="ECO:0000313" key="2">
    <source>
        <dbReference type="EMBL" id="MRG97732.1"/>
    </source>
</evidence>
<dbReference type="Gene3D" id="2.160.20.10">
    <property type="entry name" value="Single-stranded right-handed beta-helix, Pectin lyase-like"/>
    <property type="match status" value="1"/>
</dbReference>
<dbReference type="SUPFAM" id="SSF51126">
    <property type="entry name" value="Pectin lyase-like"/>
    <property type="match status" value="1"/>
</dbReference>
<accession>A0A6N7PZT7</accession>
<keyword evidence="3" id="KW-1185">Reference proteome</keyword>
<dbReference type="InterPro" id="IPR039448">
    <property type="entry name" value="Beta_helix"/>
</dbReference>
<feature type="domain" description="Right handed beta helix" evidence="1">
    <location>
        <begin position="24"/>
        <end position="156"/>
    </location>
</feature>
<gene>
    <name evidence="2" type="ORF">GF068_38285</name>
</gene>
<dbReference type="Proteomes" id="UP000440224">
    <property type="component" value="Unassembled WGS sequence"/>
</dbReference>
<dbReference type="InterPro" id="IPR011050">
    <property type="entry name" value="Pectin_lyase_fold/virulence"/>
</dbReference>
<dbReference type="Pfam" id="PF13229">
    <property type="entry name" value="Beta_helix"/>
    <property type="match status" value="1"/>
</dbReference>
<dbReference type="AlphaFoldDB" id="A0A6N7PZT7"/>
<evidence type="ECO:0000259" key="1">
    <source>
        <dbReference type="Pfam" id="PF13229"/>
    </source>
</evidence>
<protein>
    <recommendedName>
        <fullName evidence="1">Right handed beta helix domain-containing protein</fullName>
    </recommendedName>
</protein>
<organism evidence="2 3">
    <name type="scientific">Polyangium spumosum</name>
    <dbReference type="NCBI Taxonomy" id="889282"/>
    <lineage>
        <taxon>Bacteria</taxon>
        <taxon>Pseudomonadati</taxon>
        <taxon>Myxococcota</taxon>
        <taxon>Polyangia</taxon>
        <taxon>Polyangiales</taxon>
        <taxon>Polyangiaceae</taxon>
        <taxon>Polyangium</taxon>
    </lineage>
</organism>
<name>A0A6N7PZT7_9BACT</name>
<evidence type="ECO:0000313" key="3">
    <source>
        <dbReference type="Proteomes" id="UP000440224"/>
    </source>
</evidence>
<proteinExistence type="predicted"/>
<dbReference type="EMBL" id="WJIE01000020">
    <property type="protein sequence ID" value="MRG97732.1"/>
    <property type="molecule type" value="Genomic_DNA"/>
</dbReference>
<comment type="caution">
    <text evidence="2">The sequence shown here is derived from an EMBL/GenBank/DDBJ whole genome shotgun (WGS) entry which is preliminary data.</text>
</comment>
<reference evidence="2 3" key="1">
    <citation type="submission" date="2019-10" db="EMBL/GenBank/DDBJ databases">
        <title>A soil myxobacterium in the family Polyangiaceae.</title>
        <authorList>
            <person name="Li Y."/>
            <person name="Wang J."/>
        </authorList>
    </citation>
    <scope>NUCLEOTIDE SEQUENCE [LARGE SCALE GENOMIC DNA]</scope>
    <source>
        <strain evidence="2 3">DSM 14734</strain>
    </source>
</reference>
<dbReference type="SMART" id="SM00710">
    <property type="entry name" value="PbH1"/>
    <property type="match status" value="5"/>
</dbReference>
<dbReference type="InterPro" id="IPR012334">
    <property type="entry name" value="Pectin_lyas_fold"/>
</dbReference>
<dbReference type="InterPro" id="IPR006626">
    <property type="entry name" value="PbH1"/>
</dbReference>